<keyword evidence="2" id="KW-1185">Reference proteome</keyword>
<evidence type="ECO:0000313" key="1">
    <source>
        <dbReference type="EMBL" id="CAK7275577.1"/>
    </source>
</evidence>
<dbReference type="EMBL" id="CAWUOM010000265">
    <property type="protein sequence ID" value="CAK7275577.1"/>
    <property type="molecule type" value="Genomic_DNA"/>
</dbReference>
<organism evidence="1 2">
    <name type="scientific">Sporothrix epigloea</name>
    <dbReference type="NCBI Taxonomy" id="1892477"/>
    <lineage>
        <taxon>Eukaryota</taxon>
        <taxon>Fungi</taxon>
        <taxon>Dikarya</taxon>
        <taxon>Ascomycota</taxon>
        <taxon>Pezizomycotina</taxon>
        <taxon>Sordariomycetes</taxon>
        <taxon>Sordariomycetidae</taxon>
        <taxon>Ophiostomatales</taxon>
        <taxon>Ophiostomataceae</taxon>
        <taxon>Sporothrix</taxon>
    </lineage>
</organism>
<comment type="caution">
    <text evidence="1">The sequence shown here is derived from an EMBL/GenBank/DDBJ whole genome shotgun (WGS) entry which is preliminary data.</text>
</comment>
<sequence>MDNSPILCGFIKKVSLKTSHSTFVPRRNLDITSKIILKKCKGGRDPHITRHNKSLAEYGLPACSPDWEHAAVNNLLGAEPQYGRDEMAALAETNCRLFNADQKAAF</sequence>
<reference evidence="1 2" key="1">
    <citation type="submission" date="2024-01" db="EMBL/GenBank/DDBJ databases">
        <authorList>
            <person name="Allen C."/>
            <person name="Tagirdzhanova G."/>
        </authorList>
    </citation>
    <scope>NUCLEOTIDE SEQUENCE [LARGE SCALE GENOMIC DNA]</scope>
    <source>
        <strain evidence="1 2">CBS 573.63</strain>
    </source>
</reference>
<proteinExistence type="predicted"/>
<gene>
    <name evidence="1" type="ORF">SEPCBS57363_006770</name>
</gene>
<evidence type="ECO:0000313" key="2">
    <source>
        <dbReference type="Proteomes" id="UP001642501"/>
    </source>
</evidence>
<dbReference type="Proteomes" id="UP001642501">
    <property type="component" value="Unassembled WGS sequence"/>
</dbReference>
<protein>
    <submittedName>
        <fullName evidence="1">Uncharacterized protein</fullName>
    </submittedName>
</protein>
<accession>A0ABP0E806</accession>
<name>A0ABP0E806_9PEZI</name>